<dbReference type="EMBL" id="CP014806">
    <property type="protein sequence ID" value="AMW99408.1"/>
    <property type="molecule type" value="Genomic_DNA"/>
</dbReference>
<organism evidence="2 3">
    <name type="scientific">Rummeliibacillus stabekisii</name>
    <dbReference type="NCBI Taxonomy" id="241244"/>
    <lineage>
        <taxon>Bacteria</taxon>
        <taxon>Bacillati</taxon>
        <taxon>Bacillota</taxon>
        <taxon>Bacilli</taxon>
        <taxon>Bacillales</taxon>
        <taxon>Caryophanaceae</taxon>
        <taxon>Rummeliibacillus</taxon>
    </lineage>
</organism>
<feature type="coiled-coil region" evidence="1">
    <location>
        <begin position="299"/>
        <end position="367"/>
    </location>
</feature>
<dbReference type="AlphaFoldDB" id="A0A143HCD7"/>
<dbReference type="InterPro" id="IPR027417">
    <property type="entry name" value="P-loop_NTPase"/>
</dbReference>
<gene>
    <name evidence="2" type="ORF">ATY39_07960</name>
</gene>
<evidence type="ECO:0000256" key="1">
    <source>
        <dbReference type="SAM" id="Coils"/>
    </source>
</evidence>
<dbReference type="RefSeq" id="WP_066788258.1">
    <property type="nucleotide sequence ID" value="NZ_CP014806.1"/>
</dbReference>
<reference evidence="3" key="2">
    <citation type="submission" date="2016-03" db="EMBL/GenBank/DDBJ databases">
        <authorList>
            <person name="Seldin L."/>
        </authorList>
    </citation>
    <scope>NUCLEOTIDE SEQUENCE [LARGE SCALE GENOMIC DNA]</scope>
    <source>
        <strain evidence="3">PP9</strain>
    </source>
</reference>
<dbReference type="Proteomes" id="UP000076021">
    <property type="component" value="Chromosome"/>
</dbReference>
<accession>A0A143HCD7</accession>
<reference evidence="2 3" key="1">
    <citation type="journal article" date="2016" name="Genome Announc.">
        <title>Whole-Genome Sequence of Rummeliibacillus stabekisii Strain PP9 Isolated from Antarctic Soil.</title>
        <authorList>
            <person name="da Mota F.F."/>
            <person name="Vollu R.E."/>
            <person name="Jurelevicius D."/>
            <person name="Seldin L."/>
        </authorList>
    </citation>
    <scope>NUCLEOTIDE SEQUENCE [LARGE SCALE GENOMIC DNA]</scope>
    <source>
        <strain evidence="2 3">PP9</strain>
    </source>
</reference>
<proteinExistence type="predicted"/>
<keyword evidence="3" id="KW-1185">Reference proteome</keyword>
<dbReference type="STRING" id="241244.ATY39_07960"/>
<evidence type="ECO:0000313" key="3">
    <source>
        <dbReference type="Proteomes" id="UP000076021"/>
    </source>
</evidence>
<sequence>MKGNEFHYFAGGNTSKGFYSLFESALNKLDKLYILKGGPGNGKSTLMKKIAGSMVAAGFDTEYLHCSSDADSLDGIVIPSLKIGIVDGTAPHVIEPKIPGAVEEYVNLSAAWDTKQLAENKDVIQQLSAEKQQAYTTAYENYNKALAIHDEWEAIFISNTDYDQLDELAEDLQKQFFGDLTLNKDSAIFHRFLGAATPIGAVDFVPNLTEGVRKRYFLKGRPGTGKSTLLKRLAKTAKAKGFDVEIYHCGFDPNSLDMLIFRELGIAIFDSTAPHEYFPTREGDEIIDLYNLAITSGTDEKYESELQEIQEAYKSSMEEATVYLAKAKNAHEKLENIYVNATDFKIVDQITTQLEEAIQNKAEVFNRL</sequence>
<evidence type="ECO:0008006" key="4">
    <source>
        <dbReference type="Google" id="ProtNLM"/>
    </source>
</evidence>
<dbReference type="OrthoDB" id="9781752at2"/>
<dbReference type="SUPFAM" id="SSF52540">
    <property type="entry name" value="P-loop containing nucleoside triphosphate hydrolases"/>
    <property type="match status" value="3"/>
</dbReference>
<dbReference type="KEGG" id="rst:ATY39_07960"/>
<keyword evidence="1" id="KW-0175">Coiled coil</keyword>
<protein>
    <recommendedName>
        <fullName evidence="4">ATPase</fullName>
    </recommendedName>
</protein>
<name>A0A143HCD7_9BACL</name>
<evidence type="ECO:0000313" key="2">
    <source>
        <dbReference type="EMBL" id="AMW99408.1"/>
    </source>
</evidence>